<dbReference type="STRING" id="5722.A2E922"/>
<name>A2E922_TRIV3</name>
<dbReference type="VEuPathDB" id="TrichDB:TVAG_258180"/>
<proteinExistence type="predicted"/>
<keyword evidence="5" id="KW-1185">Reference proteome</keyword>
<evidence type="ECO:0000259" key="3">
    <source>
        <dbReference type="Pfam" id="PF21771"/>
    </source>
</evidence>
<organism evidence="4 5">
    <name type="scientific">Trichomonas vaginalis (strain ATCC PRA-98 / G3)</name>
    <dbReference type="NCBI Taxonomy" id="412133"/>
    <lineage>
        <taxon>Eukaryota</taxon>
        <taxon>Metamonada</taxon>
        <taxon>Parabasalia</taxon>
        <taxon>Trichomonadida</taxon>
        <taxon>Trichomonadidae</taxon>
        <taxon>Trichomonas</taxon>
    </lineage>
</organism>
<protein>
    <recommendedName>
        <fullName evidence="3">Cilia- and flagella-associated protein 58 central coiled coil domain-containing protein</fullName>
    </recommendedName>
</protein>
<evidence type="ECO:0000256" key="1">
    <source>
        <dbReference type="ARBA" id="ARBA00023054"/>
    </source>
</evidence>
<dbReference type="Proteomes" id="UP000001542">
    <property type="component" value="Unassembled WGS sequence"/>
</dbReference>
<dbReference type="InParanoid" id="A2E922"/>
<dbReference type="RefSeq" id="XP_001323039.1">
    <property type="nucleotide sequence ID" value="XM_001323004.1"/>
</dbReference>
<dbReference type="PANTHER" id="PTHR32083">
    <property type="entry name" value="CILIA AND FLAGELLA-ASSOCIATED PROTEIN 58-RELATED"/>
    <property type="match status" value="1"/>
</dbReference>
<dbReference type="OrthoDB" id="264785at2759"/>
<evidence type="ECO:0000313" key="5">
    <source>
        <dbReference type="Proteomes" id="UP000001542"/>
    </source>
</evidence>
<reference evidence="4" key="1">
    <citation type="submission" date="2006-10" db="EMBL/GenBank/DDBJ databases">
        <authorList>
            <person name="Amadeo P."/>
            <person name="Zhao Q."/>
            <person name="Wortman J."/>
            <person name="Fraser-Liggett C."/>
            <person name="Carlton J."/>
        </authorList>
    </citation>
    <scope>NUCLEOTIDE SEQUENCE</scope>
    <source>
        <strain evidence="4">G3</strain>
    </source>
</reference>
<dbReference type="EMBL" id="DS113331">
    <property type="protein sequence ID" value="EAY10816.1"/>
    <property type="molecule type" value="Genomic_DNA"/>
</dbReference>
<dbReference type="AlphaFoldDB" id="A2E922"/>
<feature type="coiled-coil region" evidence="2">
    <location>
        <begin position="123"/>
        <end position="381"/>
    </location>
</feature>
<feature type="domain" description="Cilia- and flagella-associated protein 58 central coiled coil" evidence="3">
    <location>
        <begin position="379"/>
        <end position="665"/>
    </location>
</feature>
<keyword evidence="1 2" id="KW-0175">Coiled coil</keyword>
<reference evidence="4" key="2">
    <citation type="journal article" date="2007" name="Science">
        <title>Draft genome sequence of the sexually transmitted pathogen Trichomonas vaginalis.</title>
        <authorList>
            <person name="Carlton J.M."/>
            <person name="Hirt R.P."/>
            <person name="Silva J.C."/>
            <person name="Delcher A.L."/>
            <person name="Schatz M."/>
            <person name="Zhao Q."/>
            <person name="Wortman J.R."/>
            <person name="Bidwell S.L."/>
            <person name="Alsmark U.C.M."/>
            <person name="Besteiro S."/>
            <person name="Sicheritz-Ponten T."/>
            <person name="Noel C.J."/>
            <person name="Dacks J.B."/>
            <person name="Foster P.G."/>
            <person name="Simillion C."/>
            <person name="Van de Peer Y."/>
            <person name="Miranda-Saavedra D."/>
            <person name="Barton G.J."/>
            <person name="Westrop G.D."/>
            <person name="Mueller S."/>
            <person name="Dessi D."/>
            <person name="Fiori P.L."/>
            <person name="Ren Q."/>
            <person name="Paulsen I."/>
            <person name="Zhang H."/>
            <person name="Bastida-Corcuera F.D."/>
            <person name="Simoes-Barbosa A."/>
            <person name="Brown M.T."/>
            <person name="Hayes R.D."/>
            <person name="Mukherjee M."/>
            <person name="Okumura C.Y."/>
            <person name="Schneider R."/>
            <person name="Smith A.J."/>
            <person name="Vanacova S."/>
            <person name="Villalvazo M."/>
            <person name="Haas B.J."/>
            <person name="Pertea M."/>
            <person name="Feldblyum T.V."/>
            <person name="Utterback T.R."/>
            <person name="Shu C.L."/>
            <person name="Osoegawa K."/>
            <person name="de Jong P.J."/>
            <person name="Hrdy I."/>
            <person name="Horvathova L."/>
            <person name="Zubacova Z."/>
            <person name="Dolezal P."/>
            <person name="Malik S.B."/>
            <person name="Logsdon J.M. Jr."/>
            <person name="Henze K."/>
            <person name="Gupta A."/>
            <person name="Wang C.C."/>
            <person name="Dunne R.L."/>
            <person name="Upcroft J.A."/>
            <person name="Upcroft P."/>
            <person name="White O."/>
            <person name="Salzberg S.L."/>
            <person name="Tang P."/>
            <person name="Chiu C.-H."/>
            <person name="Lee Y.-S."/>
            <person name="Embley T.M."/>
            <person name="Coombs G.H."/>
            <person name="Mottram J.C."/>
            <person name="Tachezy J."/>
            <person name="Fraser-Liggett C.M."/>
            <person name="Johnson P.J."/>
        </authorList>
    </citation>
    <scope>NUCLEOTIDE SEQUENCE [LARGE SCALE GENOMIC DNA]</scope>
    <source>
        <strain evidence="4">G3</strain>
    </source>
</reference>
<feature type="coiled-coil region" evidence="2">
    <location>
        <begin position="501"/>
        <end position="535"/>
    </location>
</feature>
<dbReference type="SMR" id="A2E922"/>
<evidence type="ECO:0000313" key="4">
    <source>
        <dbReference type="EMBL" id="EAY10816.1"/>
    </source>
</evidence>
<gene>
    <name evidence="4" type="ORF">TVAG_258180</name>
</gene>
<dbReference type="GO" id="GO:0005856">
    <property type="term" value="C:cytoskeleton"/>
    <property type="evidence" value="ECO:0000318"/>
    <property type="project" value="GO_Central"/>
</dbReference>
<dbReference type="PANTHER" id="PTHR32083:SF0">
    <property type="entry name" value="CILIA AND FLAGELLA-ASSOCIATED PROTEIN 58"/>
    <property type="match status" value="1"/>
</dbReference>
<dbReference type="OMA" id="NIDCEIS"/>
<feature type="coiled-coil region" evidence="2">
    <location>
        <begin position="599"/>
        <end position="713"/>
    </location>
</feature>
<dbReference type="eggNOG" id="ENOG502QPV7">
    <property type="taxonomic scope" value="Eukaryota"/>
</dbReference>
<accession>A2E922</accession>
<dbReference type="Pfam" id="PF21771">
    <property type="entry name" value="CFAP58_CC"/>
    <property type="match status" value="1"/>
</dbReference>
<dbReference type="KEGG" id="tva:4768752"/>
<evidence type="ECO:0000256" key="2">
    <source>
        <dbReference type="SAM" id="Coils"/>
    </source>
</evidence>
<sequence>MTEKGVTNSSVSDAQQQLAEFSQTTFTDLQHDFHELNHEIAKDSVLEPFRHEYAKLFGILQKSMTNQARYIEKGRVIESEIVGNKAKVRTVSKLAEEDSRSISNLNEDRDKKQAALTDLLASLHEAMEANEVVTSEITGLENELERCVLEERGQKDELSQLKARRVELTKQFEELNQQIPQLKENNRITQEKKAAKDKEIQDSIAELKRIDETVEDKQREDQMERQHLFELERDRENTRNRLKEMKQQVADKTIEVAQEQETVKQIDKKVREQKRRFESAKSEKQEISEKCQKYQKELDLLNSQIVAIEADIANNHNALIERQKVADSVSNQAQQQNNNRDKIRLKVQGLQERYEGIRKDTDAVRTQVDATEDRIATLRREGELTRKQIDTCVRDENSKLKKNEGELQHQTQAQTILQMYKNQAHNIDCEISIIKQHLQETQKKIYSIETEREHYSEELSAATSQFLHGQETLKDLASKVQSKTAEIVNGDRHVAQQQSLYEKVRSEREISSKKVKEVEAEITELENNFGRMKFAIEQHKDDIHRKAMEKLRDIESLKRTEDEDSQLREKLTQVEIVITTLNSTIVANDAEISKINLSIKHAEDSLQKHLHRLENVKKDSDAISNKTVEKEKEMDQVQTILENLKKQVKRGERDYDLKEMEIANLNKLINEKSAKLEEVAQIDDQLRERREQIHIKQKELMQLRAERAAMEEELAIPINIHNWTLLESSDPQRFERLKRYQELQADLVARTKQVADLQDKIKEKESQYNMLSAQVRHKPGIELEQKVTEYSEKVKSKKFNLEEVSRKLELYRDEVNEFRKDLTDVRMELMNERKKWIKQKKAELKEQHDLKVLQQQLEEQKFDDAHVALESVNKMLTPYGIHMDETGGEVTLNDAKL</sequence>
<feature type="coiled-coil region" evidence="2">
    <location>
        <begin position="740"/>
        <end position="847"/>
    </location>
</feature>
<dbReference type="VEuPathDB" id="TrichDB:TVAGG3_0542100"/>
<dbReference type="InterPro" id="IPR049270">
    <property type="entry name" value="CFAP58_CC"/>
</dbReference>